<protein>
    <recommendedName>
        <fullName evidence="4">Lipoprotein</fullName>
    </recommendedName>
</protein>
<dbReference type="RefSeq" id="WP_316003812.1">
    <property type="nucleotide sequence ID" value="NZ_JAWDIT010000002.1"/>
</dbReference>
<gene>
    <name evidence="2" type="ORF">RWH44_05630</name>
</gene>
<organism evidence="2 3">
    <name type="scientific">Microbacterium phycohabitans</name>
    <dbReference type="NCBI Taxonomy" id="3075993"/>
    <lineage>
        <taxon>Bacteria</taxon>
        <taxon>Bacillati</taxon>
        <taxon>Actinomycetota</taxon>
        <taxon>Actinomycetes</taxon>
        <taxon>Micrococcales</taxon>
        <taxon>Microbacteriaceae</taxon>
        <taxon>Microbacterium</taxon>
    </lineage>
</organism>
<reference evidence="2 3" key="1">
    <citation type="submission" date="2023-09" db="EMBL/GenBank/DDBJ databases">
        <title>Microbacterium fusihabitans sp. nov., Microbacterium phycihabitans sp. nov., and Microbacterium cervinum sp. nov., isolated from dried seaweeds of beach.</title>
        <authorList>
            <person name="Lee S.D."/>
        </authorList>
    </citation>
    <scope>NUCLEOTIDE SEQUENCE [LARGE SCALE GENOMIC DNA]</scope>
    <source>
        <strain evidence="2 3">KSW2-29</strain>
    </source>
</reference>
<feature type="signal peptide" evidence="1">
    <location>
        <begin position="1"/>
        <end position="19"/>
    </location>
</feature>
<accession>A0ABU3SK67</accession>
<evidence type="ECO:0008006" key="4">
    <source>
        <dbReference type="Google" id="ProtNLM"/>
    </source>
</evidence>
<evidence type="ECO:0000256" key="1">
    <source>
        <dbReference type="SAM" id="SignalP"/>
    </source>
</evidence>
<name>A0ABU3SK67_9MICO</name>
<comment type="caution">
    <text evidence="2">The sequence shown here is derived from an EMBL/GenBank/DDBJ whole genome shotgun (WGS) entry which is preliminary data.</text>
</comment>
<proteinExistence type="predicted"/>
<evidence type="ECO:0000313" key="3">
    <source>
        <dbReference type="Proteomes" id="UP001261125"/>
    </source>
</evidence>
<feature type="chain" id="PRO_5046355678" description="Lipoprotein" evidence="1">
    <location>
        <begin position="20"/>
        <end position="146"/>
    </location>
</feature>
<evidence type="ECO:0000313" key="2">
    <source>
        <dbReference type="EMBL" id="MDU0345178.1"/>
    </source>
</evidence>
<keyword evidence="3" id="KW-1185">Reference proteome</keyword>
<keyword evidence="1" id="KW-0732">Signal</keyword>
<sequence>MLTAMVVAAGFASAGCAPAGSASTVTVTWTGPDGEQTVTMTPDVVDCDDTGARGTSVQVEPQGTFSFRTNVDEGARGSVGVGAESVLVSFESDDIDLTVRGDAVTVASSDGEAAVVEGWSPEDGIVDSPDDATRYPATVTASLRCE</sequence>
<dbReference type="EMBL" id="JAWDIT010000002">
    <property type="protein sequence ID" value="MDU0345178.1"/>
    <property type="molecule type" value="Genomic_DNA"/>
</dbReference>
<dbReference type="Proteomes" id="UP001261125">
    <property type="component" value="Unassembled WGS sequence"/>
</dbReference>